<evidence type="ECO:0000313" key="4">
    <source>
        <dbReference type="EMBL" id="MQM14268.1"/>
    </source>
</evidence>
<proteinExistence type="predicted"/>
<keyword evidence="5" id="KW-1185">Reference proteome</keyword>
<reference evidence="4" key="1">
    <citation type="submission" date="2017-07" db="EMBL/GenBank/DDBJ databases">
        <title>Taro Niue Genome Assembly and Annotation.</title>
        <authorList>
            <person name="Atibalentja N."/>
            <person name="Keating K."/>
            <person name="Fields C.J."/>
        </authorList>
    </citation>
    <scope>NUCLEOTIDE SEQUENCE</scope>
    <source>
        <strain evidence="4">Niue_2</strain>
        <tissue evidence="4">Leaf</tissue>
    </source>
</reference>
<feature type="transmembrane region" description="Helical" evidence="2">
    <location>
        <begin position="599"/>
        <end position="629"/>
    </location>
</feature>
<feature type="transmembrane region" description="Helical" evidence="2">
    <location>
        <begin position="556"/>
        <end position="579"/>
    </location>
</feature>
<name>A0A843X3I2_COLES</name>
<organism evidence="4 5">
    <name type="scientific">Colocasia esculenta</name>
    <name type="common">Wild taro</name>
    <name type="synonym">Arum esculentum</name>
    <dbReference type="NCBI Taxonomy" id="4460"/>
    <lineage>
        <taxon>Eukaryota</taxon>
        <taxon>Viridiplantae</taxon>
        <taxon>Streptophyta</taxon>
        <taxon>Embryophyta</taxon>
        <taxon>Tracheophyta</taxon>
        <taxon>Spermatophyta</taxon>
        <taxon>Magnoliopsida</taxon>
        <taxon>Liliopsida</taxon>
        <taxon>Araceae</taxon>
        <taxon>Aroideae</taxon>
        <taxon>Colocasieae</taxon>
        <taxon>Colocasia</taxon>
    </lineage>
</organism>
<protein>
    <recommendedName>
        <fullName evidence="3">Retrotransposon gag domain-containing protein</fullName>
    </recommendedName>
</protein>
<keyword evidence="2" id="KW-0812">Transmembrane</keyword>
<accession>A0A843X3I2</accession>
<dbReference type="AlphaFoldDB" id="A0A843X3I2"/>
<keyword evidence="2" id="KW-1133">Transmembrane helix</keyword>
<feature type="compositionally biased region" description="Low complexity" evidence="1">
    <location>
        <begin position="415"/>
        <end position="426"/>
    </location>
</feature>
<dbReference type="InterPro" id="IPR005162">
    <property type="entry name" value="Retrotrans_gag_dom"/>
</dbReference>
<dbReference type="PANTHER" id="PTHR34482:SF49">
    <property type="entry name" value="RETROTRANSPOSON GAG DOMAIN-CONTAINING PROTEIN"/>
    <property type="match status" value="1"/>
</dbReference>
<feature type="compositionally biased region" description="Basic residues" evidence="1">
    <location>
        <begin position="401"/>
        <end position="410"/>
    </location>
</feature>
<sequence>MHAACRALGGMLTSALRRRRPIPSHSGRDEGPSVVVRYLFRIASLVEYPKFCVSQARVFVVLGVCPDTMCTFKVCVVFLDTLTPVFELELGPESLKVPGMGLQLCGLQVPVPFVGSFVLWYVVYQSRQVLRLVPPAVELVALCELVLSQGDVLEKEWPSRRLVRKLEMLRHLSRRSLCHRTHTVVLFLRRHFHLSQPDPDIARAWLDAVERTFRSMECVPEERVLLASYQLQAQALTWWSSEWETTFQSRPLRQILWQEFVVSFERAFCPTYVRTERLYQFLDLQQRDFTVVQYRARFVELGHYAPQIMADEGLRTQQFVRGLRPELRQALIVARVTDLDAAYQTAAALEADTLRTRARSAEVQTQVVPTQPRQQQGSVQTTLRTVTSYASTSTGTTAKSGSRRKFRRDRRQAEQRQQSVGSVQQPVEQPSQQIVLCYLVCRSSRPSHSLECSSSSSSSSRHLCSSVSRPEVLVGGESGAHDQCAVIEPWSLFPCVVWSLVGRQVGPIAPIGSGYECDRGVCCVLNAAALVVVFYLPTEMRSSELGLESLKVPGMGLQLCGLHMWCWLFSTVLWLYCVVVERQLDPSSVTARLRGGSCVVLSGLVEVLPVVVCPGGGMILVVVSLWYLVVAGVEVGLGSVVVDGVTFHLMPVLLPFKGRLPVKLVASATSCRNDLPMRHVA</sequence>
<feature type="compositionally biased region" description="Low complexity" evidence="1">
    <location>
        <begin position="387"/>
        <end position="400"/>
    </location>
</feature>
<dbReference type="Pfam" id="PF03732">
    <property type="entry name" value="Retrotrans_gag"/>
    <property type="match status" value="1"/>
</dbReference>
<feature type="compositionally biased region" description="Low complexity" evidence="1">
    <location>
        <begin position="363"/>
        <end position="376"/>
    </location>
</feature>
<feature type="region of interest" description="Disordered" evidence="1">
    <location>
        <begin position="363"/>
        <end position="426"/>
    </location>
</feature>
<dbReference type="Proteomes" id="UP000652761">
    <property type="component" value="Unassembled WGS sequence"/>
</dbReference>
<dbReference type="PANTHER" id="PTHR34482">
    <property type="entry name" value="DNA DAMAGE-INDUCIBLE PROTEIN 1-LIKE"/>
    <property type="match status" value="1"/>
</dbReference>
<evidence type="ECO:0000259" key="3">
    <source>
        <dbReference type="Pfam" id="PF03732"/>
    </source>
</evidence>
<comment type="caution">
    <text evidence="4">The sequence shown here is derived from an EMBL/GenBank/DDBJ whole genome shotgun (WGS) entry which is preliminary data.</text>
</comment>
<evidence type="ECO:0000256" key="1">
    <source>
        <dbReference type="SAM" id="MobiDB-lite"/>
    </source>
</evidence>
<feature type="transmembrane region" description="Helical" evidence="2">
    <location>
        <begin position="635"/>
        <end position="654"/>
    </location>
</feature>
<gene>
    <name evidence="4" type="ORF">Taro_047197</name>
</gene>
<feature type="compositionally biased region" description="Polar residues" evidence="1">
    <location>
        <begin position="377"/>
        <end position="386"/>
    </location>
</feature>
<feature type="domain" description="Retrotransposon gag" evidence="3">
    <location>
        <begin position="226"/>
        <end position="325"/>
    </location>
</feature>
<evidence type="ECO:0000256" key="2">
    <source>
        <dbReference type="SAM" id="Phobius"/>
    </source>
</evidence>
<dbReference type="EMBL" id="NMUH01006029">
    <property type="protein sequence ID" value="MQM14268.1"/>
    <property type="molecule type" value="Genomic_DNA"/>
</dbReference>
<keyword evidence="2" id="KW-0472">Membrane</keyword>
<evidence type="ECO:0000313" key="5">
    <source>
        <dbReference type="Proteomes" id="UP000652761"/>
    </source>
</evidence>